<comment type="caution">
    <text evidence="2">The sequence shown here is derived from an EMBL/GenBank/DDBJ whole genome shotgun (WGS) entry which is preliminary data.</text>
</comment>
<dbReference type="SUPFAM" id="SSF52540">
    <property type="entry name" value="P-loop containing nucleoside triphosphate hydrolases"/>
    <property type="match status" value="1"/>
</dbReference>
<dbReference type="InterPro" id="IPR027417">
    <property type="entry name" value="P-loop_NTPase"/>
</dbReference>
<feature type="compositionally biased region" description="Polar residues" evidence="1">
    <location>
        <begin position="23"/>
        <end position="34"/>
    </location>
</feature>
<reference evidence="2 3" key="1">
    <citation type="submission" date="2020-02" db="EMBL/GenBank/DDBJ databases">
        <title>A chromosome-scale genome assembly of the black bullhead catfish (Ameiurus melas).</title>
        <authorList>
            <person name="Wen M."/>
            <person name="Zham M."/>
            <person name="Cabau C."/>
            <person name="Klopp C."/>
            <person name="Donnadieu C."/>
            <person name="Roques C."/>
            <person name="Bouchez O."/>
            <person name="Lampietro C."/>
            <person name="Jouanno E."/>
            <person name="Herpin A."/>
            <person name="Louis A."/>
            <person name="Berthelot C."/>
            <person name="Parey E."/>
            <person name="Roest-Crollius H."/>
            <person name="Braasch I."/>
            <person name="Postlethwait J."/>
            <person name="Robinson-Rechavi M."/>
            <person name="Echchiki A."/>
            <person name="Begum T."/>
            <person name="Montfort J."/>
            <person name="Schartl M."/>
            <person name="Bobe J."/>
            <person name="Guiguen Y."/>
        </authorList>
    </citation>
    <scope>NUCLEOTIDE SEQUENCE [LARGE SCALE GENOMIC DNA]</scope>
    <source>
        <strain evidence="2">M_S1</strain>
        <tissue evidence="2">Blood</tissue>
    </source>
</reference>
<feature type="region of interest" description="Disordered" evidence="1">
    <location>
        <begin position="21"/>
        <end position="42"/>
    </location>
</feature>
<name>A0A7J5ZWC9_AMEME</name>
<proteinExistence type="predicted"/>
<keyword evidence="3" id="KW-1185">Reference proteome</keyword>
<dbReference type="EMBL" id="JAAGNN010000021">
    <property type="protein sequence ID" value="KAF4074924.1"/>
    <property type="molecule type" value="Genomic_DNA"/>
</dbReference>
<sequence>MQPLKSPKSLTVATYKSIDQYHRPSSTEMGNNQPAHPPRRFSPELKRAWRPVAWSENNEILYDVKEFKPSTEVLRIVLYGPIGAGKSSFINSVQRILLGRNAMSALENSTYTGASFTKKVRNNQLRK</sequence>
<evidence type="ECO:0000313" key="2">
    <source>
        <dbReference type="EMBL" id="KAF4074924.1"/>
    </source>
</evidence>
<dbReference type="Gene3D" id="3.40.50.300">
    <property type="entry name" value="P-loop containing nucleotide triphosphate hydrolases"/>
    <property type="match status" value="1"/>
</dbReference>
<evidence type="ECO:0008006" key="4">
    <source>
        <dbReference type="Google" id="ProtNLM"/>
    </source>
</evidence>
<evidence type="ECO:0000256" key="1">
    <source>
        <dbReference type="SAM" id="MobiDB-lite"/>
    </source>
</evidence>
<protein>
    <recommendedName>
        <fullName evidence="4">Interferon-induced protein 44-like</fullName>
    </recommendedName>
</protein>
<organism evidence="2 3">
    <name type="scientific">Ameiurus melas</name>
    <name type="common">Black bullhead</name>
    <name type="synonym">Silurus melas</name>
    <dbReference type="NCBI Taxonomy" id="219545"/>
    <lineage>
        <taxon>Eukaryota</taxon>
        <taxon>Metazoa</taxon>
        <taxon>Chordata</taxon>
        <taxon>Craniata</taxon>
        <taxon>Vertebrata</taxon>
        <taxon>Euteleostomi</taxon>
        <taxon>Actinopterygii</taxon>
        <taxon>Neopterygii</taxon>
        <taxon>Teleostei</taxon>
        <taxon>Ostariophysi</taxon>
        <taxon>Siluriformes</taxon>
        <taxon>Ictaluridae</taxon>
        <taxon>Ameiurus</taxon>
    </lineage>
</organism>
<dbReference type="AlphaFoldDB" id="A0A7J5ZWC9"/>
<evidence type="ECO:0000313" key="3">
    <source>
        <dbReference type="Proteomes" id="UP000593565"/>
    </source>
</evidence>
<accession>A0A7J5ZWC9</accession>
<gene>
    <name evidence="2" type="ORF">AMELA_G00228800</name>
</gene>
<dbReference type="Proteomes" id="UP000593565">
    <property type="component" value="Unassembled WGS sequence"/>
</dbReference>